<keyword evidence="6" id="KW-0539">Nucleus</keyword>
<dbReference type="SUPFAM" id="SSF54447">
    <property type="entry name" value="ssDNA-binding transcriptional regulator domain"/>
    <property type="match status" value="1"/>
</dbReference>
<evidence type="ECO:0000256" key="4">
    <source>
        <dbReference type="ARBA" id="ARBA00023125"/>
    </source>
</evidence>
<name>A0AAN9ULM8_9PEZI</name>
<dbReference type="Pfam" id="PF02229">
    <property type="entry name" value="PC4"/>
    <property type="match status" value="1"/>
</dbReference>
<protein>
    <recommendedName>
        <fullName evidence="8">Transcriptional coactivator p15 (PC4) C-terminal domain-containing protein</fullName>
    </recommendedName>
</protein>
<proteinExistence type="inferred from homology"/>
<keyword evidence="10" id="KW-1185">Reference proteome</keyword>
<dbReference type="Proteomes" id="UP001320420">
    <property type="component" value="Unassembled WGS sequence"/>
</dbReference>
<sequence length="184" mass="20013">MVRTKFSKRLRDEEEDVASEEDTKPTKKTTKKTKTAAAPAPVGNGKSAKDADGNEYWALSNTRRVNISEFKGKVLVNIREYYTDAAGDLKPGKKGISLPLEQYNALLKSIPSINAQLNEHGHETAEIPSSAESPTAGRPSSSSSDKDGKKDGKKQKAKPKSKKSNIEATSDEDEQASSEDSEEE</sequence>
<organism evidence="9 10">
    <name type="scientific">Diatrype stigma</name>
    <dbReference type="NCBI Taxonomy" id="117547"/>
    <lineage>
        <taxon>Eukaryota</taxon>
        <taxon>Fungi</taxon>
        <taxon>Dikarya</taxon>
        <taxon>Ascomycota</taxon>
        <taxon>Pezizomycotina</taxon>
        <taxon>Sordariomycetes</taxon>
        <taxon>Xylariomycetidae</taxon>
        <taxon>Xylariales</taxon>
        <taxon>Diatrypaceae</taxon>
        <taxon>Diatrype</taxon>
    </lineage>
</organism>
<dbReference type="AlphaFoldDB" id="A0AAN9ULM8"/>
<evidence type="ECO:0000256" key="7">
    <source>
        <dbReference type="SAM" id="MobiDB-lite"/>
    </source>
</evidence>
<comment type="caution">
    <text evidence="9">The sequence shown here is derived from an EMBL/GenBank/DDBJ whole genome shotgun (WGS) entry which is preliminary data.</text>
</comment>
<keyword evidence="4" id="KW-0238">DNA-binding</keyword>
<dbReference type="InterPro" id="IPR003173">
    <property type="entry name" value="PC4_C"/>
</dbReference>
<feature type="compositionally biased region" description="Acidic residues" evidence="7">
    <location>
        <begin position="169"/>
        <end position="184"/>
    </location>
</feature>
<reference evidence="9 10" key="1">
    <citation type="submission" date="2024-02" db="EMBL/GenBank/DDBJ databases">
        <title>De novo assembly and annotation of 12 fungi associated with fruit tree decline syndrome in Ontario, Canada.</title>
        <authorList>
            <person name="Sulman M."/>
            <person name="Ellouze W."/>
            <person name="Ilyukhin E."/>
        </authorList>
    </citation>
    <scope>NUCLEOTIDE SEQUENCE [LARGE SCALE GENOMIC DNA]</scope>
    <source>
        <strain evidence="9 10">M11/M66-122</strain>
    </source>
</reference>
<gene>
    <name evidence="9" type="ORF">SLS62_007157</name>
</gene>
<dbReference type="GO" id="GO:0003677">
    <property type="term" value="F:DNA binding"/>
    <property type="evidence" value="ECO:0007669"/>
    <property type="project" value="UniProtKB-KW"/>
</dbReference>
<evidence type="ECO:0000256" key="1">
    <source>
        <dbReference type="ARBA" id="ARBA00004123"/>
    </source>
</evidence>
<comment type="subcellular location">
    <subcellularLocation>
        <location evidence="1">Nucleus</location>
    </subcellularLocation>
</comment>
<feature type="domain" description="Transcriptional coactivator p15 (PC4) C-terminal" evidence="8">
    <location>
        <begin position="57"/>
        <end position="108"/>
    </location>
</feature>
<keyword evidence="5" id="KW-0804">Transcription</keyword>
<dbReference type="Gene3D" id="2.30.31.10">
    <property type="entry name" value="Transcriptional Coactivator Pc4, Chain A"/>
    <property type="match status" value="1"/>
</dbReference>
<keyword evidence="3" id="KW-0805">Transcription regulation</keyword>
<evidence type="ECO:0000256" key="3">
    <source>
        <dbReference type="ARBA" id="ARBA00023015"/>
    </source>
</evidence>
<evidence type="ECO:0000256" key="2">
    <source>
        <dbReference type="ARBA" id="ARBA00009001"/>
    </source>
</evidence>
<evidence type="ECO:0000259" key="8">
    <source>
        <dbReference type="Pfam" id="PF02229"/>
    </source>
</evidence>
<feature type="compositionally biased region" description="Basic residues" evidence="7">
    <location>
        <begin position="151"/>
        <end position="163"/>
    </location>
</feature>
<accession>A0AAN9ULM8</accession>
<dbReference type="InterPro" id="IPR045125">
    <property type="entry name" value="Sub1/Tcp4-like"/>
</dbReference>
<evidence type="ECO:0000256" key="6">
    <source>
        <dbReference type="ARBA" id="ARBA00023242"/>
    </source>
</evidence>
<feature type="region of interest" description="Disordered" evidence="7">
    <location>
        <begin position="117"/>
        <end position="184"/>
    </location>
</feature>
<dbReference type="GO" id="GO:0003713">
    <property type="term" value="F:transcription coactivator activity"/>
    <property type="evidence" value="ECO:0007669"/>
    <property type="project" value="InterPro"/>
</dbReference>
<comment type="similarity">
    <text evidence="2">Belongs to the transcriptional coactivator PC4 family.</text>
</comment>
<dbReference type="InterPro" id="IPR009044">
    <property type="entry name" value="ssDNA-bd_transcriptional_reg"/>
</dbReference>
<dbReference type="EMBL" id="JAKJXP020000057">
    <property type="protein sequence ID" value="KAK7750894.1"/>
    <property type="molecule type" value="Genomic_DNA"/>
</dbReference>
<dbReference type="GO" id="GO:0060261">
    <property type="term" value="P:positive regulation of transcription initiation by RNA polymerase II"/>
    <property type="evidence" value="ECO:0007669"/>
    <property type="project" value="InterPro"/>
</dbReference>
<feature type="region of interest" description="Disordered" evidence="7">
    <location>
        <begin position="1"/>
        <end position="53"/>
    </location>
</feature>
<evidence type="ECO:0000313" key="10">
    <source>
        <dbReference type="Proteomes" id="UP001320420"/>
    </source>
</evidence>
<dbReference type="GO" id="GO:0005634">
    <property type="term" value="C:nucleus"/>
    <property type="evidence" value="ECO:0007669"/>
    <property type="project" value="UniProtKB-SubCell"/>
</dbReference>
<evidence type="ECO:0000313" key="9">
    <source>
        <dbReference type="EMBL" id="KAK7750894.1"/>
    </source>
</evidence>
<dbReference type="PANTHER" id="PTHR13215">
    <property type="entry name" value="RNA POLYMERASE II TRANSCRIPTIONAL COACTIVATOR"/>
    <property type="match status" value="1"/>
</dbReference>
<evidence type="ECO:0000256" key="5">
    <source>
        <dbReference type="ARBA" id="ARBA00023163"/>
    </source>
</evidence>